<dbReference type="KEGG" id="swd:Swoo_3842"/>
<name>B1KET6_SHEWM</name>
<keyword evidence="2" id="KW-1185">Reference proteome</keyword>
<protein>
    <submittedName>
        <fullName evidence="1">Uncharacterized protein</fullName>
    </submittedName>
</protein>
<dbReference type="Pfam" id="PF26541">
    <property type="entry name" value="MafI2"/>
    <property type="match status" value="1"/>
</dbReference>
<dbReference type="Proteomes" id="UP000002168">
    <property type="component" value="Chromosome"/>
</dbReference>
<evidence type="ECO:0000313" key="1">
    <source>
        <dbReference type="EMBL" id="ACA88101.1"/>
    </source>
</evidence>
<dbReference type="AlphaFoldDB" id="B1KET6"/>
<dbReference type="HOGENOM" id="CLU_2371982_0_0_6"/>
<reference evidence="1 2" key="1">
    <citation type="submission" date="2008-02" db="EMBL/GenBank/DDBJ databases">
        <title>Complete sequence of Shewanella woodyi ATCC 51908.</title>
        <authorList>
            <consortium name="US DOE Joint Genome Institute"/>
            <person name="Copeland A."/>
            <person name="Lucas S."/>
            <person name="Lapidus A."/>
            <person name="Glavina del Rio T."/>
            <person name="Dalin E."/>
            <person name="Tice H."/>
            <person name="Bruce D."/>
            <person name="Goodwin L."/>
            <person name="Pitluck S."/>
            <person name="Sims D."/>
            <person name="Brettin T."/>
            <person name="Detter J.C."/>
            <person name="Han C."/>
            <person name="Kuske C.R."/>
            <person name="Schmutz J."/>
            <person name="Larimer F."/>
            <person name="Land M."/>
            <person name="Hauser L."/>
            <person name="Kyrpides N."/>
            <person name="Lykidis A."/>
            <person name="Zhao J.-S."/>
            <person name="Richardson P."/>
        </authorList>
    </citation>
    <scope>NUCLEOTIDE SEQUENCE [LARGE SCALE GENOMIC DNA]</scope>
    <source>
        <strain evidence="2">ATCC 51908 / MS32</strain>
    </source>
</reference>
<sequence>MEIVNIPQSVQKALLGEVPATLRFLYAHISSGTLHYRAVFTDDATDEHLECASVVLTELLADCPSNIQLEESIERNSSIHWRIGSGEHLLFLRHGELSDI</sequence>
<dbReference type="EMBL" id="CP000961">
    <property type="protein sequence ID" value="ACA88101.1"/>
    <property type="molecule type" value="Genomic_DNA"/>
</dbReference>
<dbReference type="InterPro" id="IPR058702">
    <property type="entry name" value="MafI2-like"/>
</dbReference>
<gene>
    <name evidence="1" type="ordered locus">Swoo_3842</name>
</gene>
<organism evidence="1 2">
    <name type="scientific">Shewanella woodyi (strain ATCC 51908 / MS32)</name>
    <dbReference type="NCBI Taxonomy" id="392500"/>
    <lineage>
        <taxon>Bacteria</taxon>
        <taxon>Pseudomonadati</taxon>
        <taxon>Pseudomonadota</taxon>
        <taxon>Gammaproteobacteria</taxon>
        <taxon>Alteromonadales</taxon>
        <taxon>Shewanellaceae</taxon>
        <taxon>Shewanella</taxon>
    </lineage>
</organism>
<proteinExistence type="predicted"/>
<evidence type="ECO:0000313" key="2">
    <source>
        <dbReference type="Proteomes" id="UP000002168"/>
    </source>
</evidence>
<accession>B1KET6</accession>
<dbReference type="RefSeq" id="WP_012326431.1">
    <property type="nucleotide sequence ID" value="NC_010506.1"/>
</dbReference>